<feature type="region of interest" description="Disordered" evidence="1">
    <location>
        <begin position="1"/>
        <end position="39"/>
    </location>
</feature>
<comment type="caution">
    <text evidence="2">The sequence shown here is derived from an EMBL/GenBank/DDBJ whole genome shotgun (WGS) entry which is preliminary data.</text>
</comment>
<dbReference type="AlphaFoldDB" id="A0ABD2C0R0"/>
<evidence type="ECO:0000313" key="2">
    <source>
        <dbReference type="EMBL" id="KAL2738627.1"/>
    </source>
</evidence>
<keyword evidence="3" id="KW-1185">Reference proteome</keyword>
<evidence type="ECO:0000313" key="3">
    <source>
        <dbReference type="Proteomes" id="UP001607303"/>
    </source>
</evidence>
<accession>A0ABD2C0R0</accession>
<dbReference type="Proteomes" id="UP001607303">
    <property type="component" value="Unassembled WGS sequence"/>
</dbReference>
<gene>
    <name evidence="2" type="ORF">V1477_011986</name>
</gene>
<evidence type="ECO:0000256" key="1">
    <source>
        <dbReference type="SAM" id="MobiDB-lite"/>
    </source>
</evidence>
<reference evidence="2 3" key="1">
    <citation type="journal article" date="2024" name="Ann. Entomol. Soc. Am.">
        <title>Genomic analyses of the southern and eastern yellowjacket wasps (Hymenoptera: Vespidae) reveal evolutionary signatures of social life.</title>
        <authorList>
            <person name="Catto M.A."/>
            <person name="Caine P.B."/>
            <person name="Orr S.E."/>
            <person name="Hunt B.G."/>
            <person name="Goodisman M.A.D."/>
        </authorList>
    </citation>
    <scope>NUCLEOTIDE SEQUENCE [LARGE SCALE GENOMIC DNA]</scope>
    <source>
        <strain evidence="2">232</strain>
        <tissue evidence="2">Head and thorax</tissue>
    </source>
</reference>
<sequence>MARRKTESSSRGKEEIEEEEEEEEEVEVEVEEGTEEVPHRLSFRRELKLGLQRGPLKGENKSKRVCIINSKSEVERKCLKMTRKRAKLEGEKDSKGMINVRVWKVEPVDAVRDCRALAETALFCFTIEKIAVGVPREAFRDTNWSPCAPHIGYGVAVSPRNHLAMPSNRLTVNRSLWIKIISLSGWQTSPEYAVAYRVVCLPKSDSNATYALHVYVCVRVRRYNEILYIRATNFYLRKDREKRYAALPLELESKTIPFLSHEVSRNWSGTDNAAQGASNRHVFLIRSP</sequence>
<dbReference type="EMBL" id="JAYRBN010000063">
    <property type="protein sequence ID" value="KAL2738627.1"/>
    <property type="molecule type" value="Genomic_DNA"/>
</dbReference>
<protein>
    <submittedName>
        <fullName evidence="2">Uncharacterized protein</fullName>
    </submittedName>
</protein>
<organism evidence="2 3">
    <name type="scientific">Vespula maculifrons</name>
    <name type="common">Eastern yellow jacket</name>
    <name type="synonym">Wasp</name>
    <dbReference type="NCBI Taxonomy" id="7453"/>
    <lineage>
        <taxon>Eukaryota</taxon>
        <taxon>Metazoa</taxon>
        <taxon>Ecdysozoa</taxon>
        <taxon>Arthropoda</taxon>
        <taxon>Hexapoda</taxon>
        <taxon>Insecta</taxon>
        <taxon>Pterygota</taxon>
        <taxon>Neoptera</taxon>
        <taxon>Endopterygota</taxon>
        <taxon>Hymenoptera</taxon>
        <taxon>Apocrita</taxon>
        <taxon>Aculeata</taxon>
        <taxon>Vespoidea</taxon>
        <taxon>Vespidae</taxon>
        <taxon>Vespinae</taxon>
        <taxon>Vespula</taxon>
    </lineage>
</organism>
<name>A0ABD2C0R0_VESMC</name>
<feature type="compositionally biased region" description="Acidic residues" evidence="1">
    <location>
        <begin position="15"/>
        <end position="35"/>
    </location>
</feature>
<proteinExistence type="predicted"/>
<feature type="compositionally biased region" description="Basic and acidic residues" evidence="1">
    <location>
        <begin position="1"/>
        <end position="14"/>
    </location>
</feature>